<dbReference type="InterPro" id="IPR023828">
    <property type="entry name" value="Peptidase_S8_Ser-AS"/>
</dbReference>
<feature type="active site" description="Charge relay system" evidence="5">
    <location>
        <position position="234"/>
    </location>
</feature>
<dbReference type="InterPro" id="IPR015500">
    <property type="entry name" value="Peptidase_S8_subtilisin-rel"/>
</dbReference>
<dbReference type="PIRSF" id="PIRSF037903">
    <property type="entry name" value="Subtilisin_rel_GFO_2223"/>
    <property type="match status" value="1"/>
</dbReference>
<dbReference type="Proteomes" id="UP000053091">
    <property type="component" value="Unassembled WGS sequence"/>
</dbReference>
<feature type="active site" description="Charge relay system" evidence="5">
    <location>
        <position position="192"/>
    </location>
</feature>
<keyword evidence="2 5" id="KW-0645">Protease</keyword>
<dbReference type="Gene3D" id="3.40.50.200">
    <property type="entry name" value="Peptidase S8/S53 domain"/>
    <property type="match status" value="1"/>
</dbReference>
<protein>
    <submittedName>
        <fullName evidence="8">Protein containing Por secretion system C-terminal sorting domain</fullName>
    </submittedName>
</protein>
<dbReference type="PANTHER" id="PTHR43806">
    <property type="entry name" value="PEPTIDASE S8"/>
    <property type="match status" value="1"/>
</dbReference>
<name>A0A0S7C1U8_9BACT</name>
<dbReference type="CDD" id="cd07493">
    <property type="entry name" value="Peptidases_S8_9"/>
    <property type="match status" value="1"/>
</dbReference>
<evidence type="ECO:0000256" key="5">
    <source>
        <dbReference type="PROSITE-ProRule" id="PRU01240"/>
    </source>
</evidence>
<dbReference type="RefSeq" id="WP_062044107.1">
    <property type="nucleotide sequence ID" value="NZ_DF968183.1"/>
</dbReference>
<evidence type="ECO:0000259" key="7">
    <source>
        <dbReference type="Pfam" id="PF18962"/>
    </source>
</evidence>
<dbReference type="InterPro" id="IPR017317">
    <property type="entry name" value="Pept_S8_subtilisin_bacteroid-2"/>
</dbReference>
<dbReference type="SUPFAM" id="SSF52743">
    <property type="entry name" value="Subtilisin-like"/>
    <property type="match status" value="1"/>
</dbReference>
<evidence type="ECO:0000259" key="6">
    <source>
        <dbReference type="Pfam" id="PF00082"/>
    </source>
</evidence>
<evidence type="ECO:0000256" key="1">
    <source>
        <dbReference type="ARBA" id="ARBA00011073"/>
    </source>
</evidence>
<dbReference type="InterPro" id="IPR026444">
    <property type="entry name" value="Secre_tail"/>
</dbReference>
<dbReference type="PROSITE" id="PS51892">
    <property type="entry name" value="SUBTILASE"/>
    <property type="match status" value="1"/>
</dbReference>
<comment type="similarity">
    <text evidence="1 5">Belongs to the peptidase S8 family.</text>
</comment>
<dbReference type="GO" id="GO:0006508">
    <property type="term" value="P:proteolysis"/>
    <property type="evidence" value="ECO:0007669"/>
    <property type="project" value="UniProtKB-KW"/>
</dbReference>
<dbReference type="InterPro" id="IPR050131">
    <property type="entry name" value="Peptidase_S8_subtilisin-like"/>
</dbReference>
<keyword evidence="9" id="KW-1185">Reference proteome</keyword>
<dbReference type="EMBL" id="DF968183">
    <property type="protein sequence ID" value="GAP44578.1"/>
    <property type="molecule type" value="Genomic_DNA"/>
</dbReference>
<organism evidence="8">
    <name type="scientific">Lentimicrobium saccharophilum</name>
    <dbReference type="NCBI Taxonomy" id="1678841"/>
    <lineage>
        <taxon>Bacteria</taxon>
        <taxon>Pseudomonadati</taxon>
        <taxon>Bacteroidota</taxon>
        <taxon>Bacteroidia</taxon>
        <taxon>Bacteroidales</taxon>
        <taxon>Lentimicrobiaceae</taxon>
        <taxon>Lentimicrobium</taxon>
    </lineage>
</organism>
<evidence type="ECO:0000313" key="8">
    <source>
        <dbReference type="EMBL" id="GAP44578.1"/>
    </source>
</evidence>
<sequence length="563" mass="61032">MKQTIIFGILFFALAFSAYSQQRAYYYEVKLLDKQFSEYSIAEPAKFLSQKSVERRLIQQIPVNETDLPVSSSYINQLKDAGAEVIYKSKWLNLVIIRVDRPEVAMQISKKPFIRHMQSADHLFALDTRNSEKPYFDNEVIEKPASRIKGQVYKSQAAYNYGASLNQARMINIDQLHALNFTGNGITIGVIDAGYNSVDVMQAFDSLRAHGQILGTRDFVQPGNNVYHTGISTHGTMVLSTMGGNLPGQLIGTAPKASYWLLRSEDAVSEYIMEEYYWVNAAEFADSAGVDIINSSLGYSTFDDPAENHTYSDMDGNTAVVTIGADMAAAKGILVVNSAGNSGANAWQYITAPADGDSVLTVGAVDLAGAYAYFSSKGPTADGRIKPDVTAQGQQTIVATIPSGVAGGSGTSFSSPIIAGAAACLWQANPTFTNMELINAIRMSASQSSGPDNLKGWGIPDFVQANSLLTQSVIHEQKAFHELKTFPNPFTSRISLEVTANYPIVLDIRLINSNGKVVSSLIGVEIAKGKNMVALNNLDSYPSGIYMLQVSDGYAVTTKKVIK</sequence>
<proteinExistence type="inferred from homology"/>
<keyword evidence="4 5" id="KW-0720">Serine protease</keyword>
<dbReference type="PROSITE" id="PS00138">
    <property type="entry name" value="SUBTILASE_SER"/>
    <property type="match status" value="1"/>
</dbReference>
<dbReference type="AlphaFoldDB" id="A0A0S7C1U8"/>
<feature type="domain" description="Secretion system C-terminal sorting" evidence="7">
    <location>
        <begin position="486"/>
        <end position="562"/>
    </location>
</feature>
<dbReference type="PATRIC" id="fig|1678841.3.peg.3087"/>
<evidence type="ECO:0000256" key="3">
    <source>
        <dbReference type="ARBA" id="ARBA00022801"/>
    </source>
</evidence>
<dbReference type="PANTHER" id="PTHR43806:SF67">
    <property type="entry name" value="EGF-LIKE DOMAIN-CONTAINING PROTEIN"/>
    <property type="match status" value="1"/>
</dbReference>
<dbReference type="OrthoDB" id="9792152at2"/>
<accession>A0A0S7C1U8</accession>
<dbReference type="InterPro" id="IPR036852">
    <property type="entry name" value="Peptidase_S8/S53_dom_sf"/>
</dbReference>
<feature type="domain" description="Peptidase S8/S53" evidence="6">
    <location>
        <begin position="183"/>
        <end position="458"/>
    </location>
</feature>
<dbReference type="Pfam" id="PF00082">
    <property type="entry name" value="Peptidase_S8"/>
    <property type="match status" value="1"/>
</dbReference>
<dbReference type="STRING" id="1678841.TBC1_12387"/>
<dbReference type="GO" id="GO:0004252">
    <property type="term" value="F:serine-type endopeptidase activity"/>
    <property type="evidence" value="ECO:0007669"/>
    <property type="project" value="UniProtKB-UniRule"/>
</dbReference>
<evidence type="ECO:0000256" key="4">
    <source>
        <dbReference type="ARBA" id="ARBA00022825"/>
    </source>
</evidence>
<gene>
    <name evidence="8" type="ORF">TBC1_12387</name>
</gene>
<evidence type="ECO:0000313" key="9">
    <source>
        <dbReference type="Proteomes" id="UP000053091"/>
    </source>
</evidence>
<dbReference type="NCBIfam" id="TIGR04183">
    <property type="entry name" value="Por_Secre_tail"/>
    <property type="match status" value="1"/>
</dbReference>
<dbReference type="Pfam" id="PF18962">
    <property type="entry name" value="Por_Secre_tail"/>
    <property type="match status" value="1"/>
</dbReference>
<reference evidence="8" key="1">
    <citation type="journal article" date="2015" name="Genome Announc.">
        <title>Draft Genome Sequence of Bacteroidales Strain TBC1, a Novel Isolate from a Methanogenic Wastewater Treatment System.</title>
        <authorList>
            <person name="Tourlousse D.M."/>
            <person name="Matsuura N."/>
            <person name="Sun L."/>
            <person name="Toyonaga M."/>
            <person name="Kuroda K."/>
            <person name="Ohashi A."/>
            <person name="Cruz R."/>
            <person name="Yamaguchi T."/>
            <person name="Sekiguchi Y."/>
        </authorList>
    </citation>
    <scope>NUCLEOTIDE SEQUENCE [LARGE SCALE GENOMIC DNA]</scope>
    <source>
        <strain evidence="8">TBC1</strain>
    </source>
</reference>
<dbReference type="InterPro" id="IPR000209">
    <property type="entry name" value="Peptidase_S8/S53_dom"/>
</dbReference>
<evidence type="ECO:0000256" key="2">
    <source>
        <dbReference type="ARBA" id="ARBA00022670"/>
    </source>
</evidence>
<feature type="active site" description="Charge relay system" evidence="5">
    <location>
        <position position="412"/>
    </location>
</feature>
<dbReference type="PRINTS" id="PR00723">
    <property type="entry name" value="SUBTILISIN"/>
</dbReference>
<keyword evidence="3 5" id="KW-0378">Hydrolase</keyword>